<protein>
    <submittedName>
        <fullName evidence="2">Molybdopterin-guanine dinucleotide biosynthesis protein B</fullName>
    </submittedName>
</protein>
<evidence type="ECO:0000313" key="2">
    <source>
        <dbReference type="EMBL" id="SDC12281.1"/>
    </source>
</evidence>
<dbReference type="PANTHER" id="PTHR40072:SF1">
    <property type="entry name" value="MOLYBDOPTERIN-GUANINE DINUCLEOTIDE BIOSYNTHESIS ADAPTER PROTEIN"/>
    <property type="match status" value="1"/>
</dbReference>
<organism evidence="2 3">
    <name type="scientific">Desulfurella multipotens</name>
    <dbReference type="NCBI Taxonomy" id="79269"/>
    <lineage>
        <taxon>Bacteria</taxon>
        <taxon>Pseudomonadati</taxon>
        <taxon>Campylobacterota</taxon>
        <taxon>Desulfurellia</taxon>
        <taxon>Desulfurellales</taxon>
        <taxon>Desulfurellaceae</taxon>
        <taxon>Desulfurella</taxon>
    </lineage>
</organism>
<gene>
    <name evidence="2" type="ORF">SAMN05660835_00352</name>
</gene>
<reference evidence="3" key="1">
    <citation type="submission" date="2016-10" db="EMBL/GenBank/DDBJ databases">
        <authorList>
            <person name="Varghese N."/>
            <person name="Submissions S."/>
        </authorList>
    </citation>
    <scope>NUCLEOTIDE SEQUENCE [LARGE SCALE GENOMIC DNA]</scope>
    <source>
        <strain evidence="3">DSM 8415</strain>
    </source>
</reference>
<dbReference type="OrthoDB" id="9786803at2"/>
<dbReference type="PANTHER" id="PTHR40072">
    <property type="entry name" value="MOLYBDOPTERIN-GUANINE DINUCLEOTIDE BIOSYNTHESIS ADAPTER PROTEIN-RELATED"/>
    <property type="match status" value="1"/>
</dbReference>
<dbReference type="InterPro" id="IPR004435">
    <property type="entry name" value="MobB_dom"/>
</dbReference>
<dbReference type="CDD" id="cd03116">
    <property type="entry name" value="MobB"/>
    <property type="match status" value="1"/>
</dbReference>
<dbReference type="AlphaFoldDB" id="A0A1G6J0R0"/>
<dbReference type="SUPFAM" id="SSF52540">
    <property type="entry name" value="P-loop containing nucleoside triphosphate hydrolases"/>
    <property type="match status" value="1"/>
</dbReference>
<dbReference type="InterPro" id="IPR027417">
    <property type="entry name" value="P-loop_NTPase"/>
</dbReference>
<dbReference type="RefSeq" id="WP_159427467.1">
    <property type="nucleotide sequence ID" value="NZ_FMYU01000002.1"/>
</dbReference>
<proteinExistence type="predicted"/>
<name>A0A1G6J0R0_9BACT</name>
<accession>A0A1G6J0R0</accession>
<evidence type="ECO:0000259" key="1">
    <source>
        <dbReference type="Pfam" id="PF03205"/>
    </source>
</evidence>
<evidence type="ECO:0000313" key="3">
    <source>
        <dbReference type="Proteomes" id="UP000199411"/>
    </source>
</evidence>
<dbReference type="GO" id="GO:0005525">
    <property type="term" value="F:GTP binding"/>
    <property type="evidence" value="ECO:0007669"/>
    <property type="project" value="InterPro"/>
</dbReference>
<dbReference type="NCBIfam" id="TIGR00176">
    <property type="entry name" value="mobB"/>
    <property type="match status" value="1"/>
</dbReference>
<dbReference type="Proteomes" id="UP000199411">
    <property type="component" value="Unassembled WGS sequence"/>
</dbReference>
<keyword evidence="3" id="KW-1185">Reference proteome</keyword>
<dbReference type="Pfam" id="PF03205">
    <property type="entry name" value="MobB"/>
    <property type="match status" value="1"/>
</dbReference>
<dbReference type="EMBL" id="FMYU01000002">
    <property type="protein sequence ID" value="SDC12281.1"/>
    <property type="molecule type" value="Genomic_DNA"/>
</dbReference>
<dbReference type="GO" id="GO:0006777">
    <property type="term" value="P:Mo-molybdopterin cofactor biosynthetic process"/>
    <property type="evidence" value="ECO:0007669"/>
    <property type="project" value="InterPro"/>
</dbReference>
<dbReference type="Gene3D" id="3.40.50.300">
    <property type="entry name" value="P-loop containing nucleotide triphosphate hydrolases"/>
    <property type="match status" value="1"/>
</dbReference>
<sequence length="169" mass="19317">MSYVLGVIGHSNAGKTTLIEHIIAELKKENKLIGAIKHDAHDFEIDHKGKDTYRLKSAGASCVAISSQNKWALIQDVDKEKALKEILSFFDYCDYVFVEGYKLEDIPKIEVYRSEFSYTPLVQSGIENVILVVTDEPQRHFGVPTRHIDDYKGIVEFIKHHEHVSKMKK</sequence>
<dbReference type="InterPro" id="IPR052539">
    <property type="entry name" value="MGD_biosynthesis_adapter"/>
</dbReference>
<feature type="domain" description="Molybdopterin-guanine dinucleotide biosynthesis protein B (MobB)" evidence="1">
    <location>
        <begin position="4"/>
        <end position="135"/>
    </location>
</feature>